<organism evidence="3 4">
    <name type="scientific">Candidatus Woesebacteria bacterium RIFCSPLOWO2_01_FULL_44_14</name>
    <dbReference type="NCBI Taxonomy" id="1802525"/>
    <lineage>
        <taxon>Bacteria</taxon>
        <taxon>Candidatus Woeseibacteriota</taxon>
    </lineage>
</organism>
<keyword evidence="2" id="KW-0812">Transmembrane</keyword>
<evidence type="ECO:0000256" key="2">
    <source>
        <dbReference type="SAM" id="Phobius"/>
    </source>
</evidence>
<proteinExistence type="predicted"/>
<accession>A0A1F8C389</accession>
<feature type="transmembrane region" description="Helical" evidence="2">
    <location>
        <begin position="32"/>
        <end position="53"/>
    </location>
</feature>
<gene>
    <name evidence="3" type="ORF">A2975_03515</name>
</gene>
<feature type="compositionally biased region" description="Pro residues" evidence="1">
    <location>
        <begin position="1"/>
        <end position="13"/>
    </location>
</feature>
<feature type="compositionally biased region" description="Pro residues" evidence="1">
    <location>
        <begin position="70"/>
        <end position="84"/>
    </location>
</feature>
<protein>
    <submittedName>
        <fullName evidence="3">Uncharacterized protein</fullName>
    </submittedName>
</protein>
<feature type="region of interest" description="Disordered" evidence="1">
    <location>
        <begin position="1"/>
        <end position="22"/>
    </location>
</feature>
<comment type="caution">
    <text evidence="3">The sequence shown here is derived from an EMBL/GenBank/DDBJ whole genome shotgun (WGS) entry which is preliminary data.</text>
</comment>
<keyword evidence="2" id="KW-0472">Membrane</keyword>
<reference evidence="3 4" key="1">
    <citation type="journal article" date="2016" name="Nat. Commun.">
        <title>Thousands of microbial genomes shed light on interconnected biogeochemical processes in an aquifer system.</title>
        <authorList>
            <person name="Anantharaman K."/>
            <person name="Brown C.T."/>
            <person name="Hug L.A."/>
            <person name="Sharon I."/>
            <person name="Castelle C.J."/>
            <person name="Probst A.J."/>
            <person name="Thomas B.C."/>
            <person name="Singh A."/>
            <person name="Wilkins M.J."/>
            <person name="Karaoz U."/>
            <person name="Brodie E.L."/>
            <person name="Williams K.H."/>
            <person name="Hubbard S.S."/>
            <person name="Banfield J.F."/>
        </authorList>
    </citation>
    <scope>NUCLEOTIDE SEQUENCE [LARGE SCALE GENOMIC DNA]</scope>
</reference>
<dbReference type="Proteomes" id="UP000178429">
    <property type="component" value="Unassembled WGS sequence"/>
</dbReference>
<dbReference type="STRING" id="1802525.A2975_03515"/>
<dbReference type="EMBL" id="MGHL01000006">
    <property type="protein sequence ID" value="OGM70118.1"/>
    <property type="molecule type" value="Genomic_DNA"/>
</dbReference>
<name>A0A1F8C389_9BACT</name>
<dbReference type="AlphaFoldDB" id="A0A1F8C389"/>
<evidence type="ECO:0000313" key="3">
    <source>
        <dbReference type="EMBL" id="OGM70118.1"/>
    </source>
</evidence>
<feature type="region of interest" description="Disordered" evidence="1">
    <location>
        <begin position="63"/>
        <end position="93"/>
    </location>
</feature>
<sequence>MDQPAPPPVPTPPITTVTTDQPKKGWFGNKKVILTILGILFLIGGVGVGVFLVQQQQEIRERAQVVESPSPSPTVTPTPSPSPTATPTSGGQCTEVKAYDTTWNLLTSTDLGKLEAGDTVRFTVLGTATQGTFDAARFTINGSLKPQVTTKKPNTNDFYYEYTLPAGVTSFEIKAELHHAGLDLWL</sequence>
<keyword evidence="2" id="KW-1133">Transmembrane helix</keyword>
<evidence type="ECO:0000256" key="1">
    <source>
        <dbReference type="SAM" id="MobiDB-lite"/>
    </source>
</evidence>
<evidence type="ECO:0000313" key="4">
    <source>
        <dbReference type="Proteomes" id="UP000178429"/>
    </source>
</evidence>